<proteinExistence type="predicted"/>
<feature type="region of interest" description="Disordered" evidence="1">
    <location>
        <begin position="1"/>
        <end position="49"/>
    </location>
</feature>
<evidence type="ECO:0000256" key="1">
    <source>
        <dbReference type="SAM" id="MobiDB-lite"/>
    </source>
</evidence>
<accession>A0ABR1AGX8</accession>
<protein>
    <submittedName>
        <fullName evidence="2">Uncharacterized protein</fullName>
    </submittedName>
</protein>
<dbReference type="EMBL" id="JAWJWF010000049">
    <property type="protein sequence ID" value="KAK6619216.1"/>
    <property type="molecule type" value="Genomic_DNA"/>
</dbReference>
<reference evidence="2 3" key="1">
    <citation type="submission" date="2023-09" db="EMBL/GenBank/DDBJ databases">
        <title>Genomes of two closely related lineages of the louse Polyplax serrata with different host specificities.</title>
        <authorList>
            <person name="Martinu J."/>
            <person name="Tarabai H."/>
            <person name="Stefka J."/>
            <person name="Hypsa V."/>
        </authorList>
    </citation>
    <scope>NUCLEOTIDE SEQUENCE [LARGE SCALE GENOMIC DNA]</scope>
    <source>
        <strain evidence="2">98ZLc_SE</strain>
    </source>
</reference>
<evidence type="ECO:0000313" key="2">
    <source>
        <dbReference type="EMBL" id="KAK6619216.1"/>
    </source>
</evidence>
<organism evidence="2 3">
    <name type="scientific">Polyplax serrata</name>
    <name type="common">Common mouse louse</name>
    <dbReference type="NCBI Taxonomy" id="468196"/>
    <lineage>
        <taxon>Eukaryota</taxon>
        <taxon>Metazoa</taxon>
        <taxon>Ecdysozoa</taxon>
        <taxon>Arthropoda</taxon>
        <taxon>Hexapoda</taxon>
        <taxon>Insecta</taxon>
        <taxon>Pterygota</taxon>
        <taxon>Neoptera</taxon>
        <taxon>Paraneoptera</taxon>
        <taxon>Psocodea</taxon>
        <taxon>Troctomorpha</taxon>
        <taxon>Phthiraptera</taxon>
        <taxon>Anoplura</taxon>
        <taxon>Polyplacidae</taxon>
        <taxon>Polyplax</taxon>
    </lineage>
</organism>
<keyword evidence="3" id="KW-1185">Reference proteome</keyword>
<comment type="caution">
    <text evidence="2">The sequence shown here is derived from an EMBL/GenBank/DDBJ whole genome shotgun (WGS) entry which is preliminary data.</text>
</comment>
<evidence type="ECO:0000313" key="3">
    <source>
        <dbReference type="Proteomes" id="UP001359485"/>
    </source>
</evidence>
<name>A0ABR1AGX8_POLSC</name>
<gene>
    <name evidence="2" type="ORF">RUM44_003598</name>
</gene>
<dbReference type="Proteomes" id="UP001359485">
    <property type="component" value="Unassembled WGS sequence"/>
</dbReference>
<sequence length="67" mass="7708">MILKINFWMKGEEEKEEEDGETGSSGISHHPKSSDKFKKRKVKDCGERCEDDRPGTIVSKIVFHREG</sequence>